<gene>
    <name evidence="1" type="ORF">QYE77_03770</name>
</gene>
<sequence>MGGIIRLMLTELQLGDIVRLRKPHPCGNYVWRVVRLGADIGLECLKCGRRVLMPRRELARRLKAILPRENYESHT</sequence>
<organism evidence="1 2">
    <name type="scientific">Thermanaerothrix solaris</name>
    <dbReference type="NCBI Taxonomy" id="3058434"/>
    <lineage>
        <taxon>Bacteria</taxon>
        <taxon>Bacillati</taxon>
        <taxon>Chloroflexota</taxon>
        <taxon>Anaerolineae</taxon>
        <taxon>Anaerolineales</taxon>
        <taxon>Anaerolineaceae</taxon>
        <taxon>Thermanaerothrix</taxon>
    </lineage>
</organism>
<reference evidence="1 2" key="1">
    <citation type="submission" date="2023-07" db="EMBL/GenBank/DDBJ databases">
        <title>Novel species of Thermanaerothrix with wide hydrolytic capabilities.</title>
        <authorList>
            <person name="Zayulina K.S."/>
            <person name="Podosokorskaya O.A."/>
            <person name="Elcheninov A.G."/>
        </authorList>
    </citation>
    <scope>NUCLEOTIDE SEQUENCE [LARGE SCALE GENOMIC DNA]</scope>
    <source>
        <strain evidence="1 2">4228-RoL</strain>
    </source>
</reference>
<dbReference type="Pfam" id="PF06107">
    <property type="entry name" value="DUF951"/>
    <property type="match status" value="1"/>
</dbReference>
<dbReference type="PANTHER" id="PTHR38455">
    <property type="entry name" value="HYPOTHETICAL CYTOSOLIC PROTEIN"/>
    <property type="match status" value="1"/>
</dbReference>
<proteinExistence type="predicted"/>
<dbReference type="InterPro" id="IPR009296">
    <property type="entry name" value="DUF951"/>
</dbReference>
<dbReference type="PANTHER" id="PTHR38455:SF1">
    <property type="entry name" value="DUF951 DOMAIN-CONTAINING PROTEIN"/>
    <property type="match status" value="1"/>
</dbReference>
<comment type="caution">
    <text evidence="1">The sequence shown here is derived from an EMBL/GenBank/DDBJ whole genome shotgun (WGS) entry which is preliminary data.</text>
</comment>
<dbReference type="PIRSF" id="PIRSF037263">
    <property type="entry name" value="DUF951_bac"/>
    <property type="match status" value="1"/>
</dbReference>
<dbReference type="Proteomes" id="UP001254165">
    <property type="component" value="Unassembled WGS sequence"/>
</dbReference>
<evidence type="ECO:0000313" key="2">
    <source>
        <dbReference type="Proteomes" id="UP001254165"/>
    </source>
</evidence>
<evidence type="ECO:0000313" key="1">
    <source>
        <dbReference type="EMBL" id="MDT8897372.1"/>
    </source>
</evidence>
<name>A0ABU3NKQ0_9CHLR</name>
<protein>
    <submittedName>
        <fullName evidence="1">DUF951 domain-containing protein</fullName>
    </submittedName>
</protein>
<dbReference type="EMBL" id="JAUHMF010000001">
    <property type="protein sequence ID" value="MDT8897372.1"/>
    <property type="molecule type" value="Genomic_DNA"/>
</dbReference>
<keyword evidence="2" id="KW-1185">Reference proteome</keyword>
<dbReference type="RefSeq" id="WP_315624025.1">
    <property type="nucleotide sequence ID" value="NZ_JAUHMF010000001.1"/>
</dbReference>
<accession>A0ABU3NKQ0</accession>